<dbReference type="InterPro" id="IPR000160">
    <property type="entry name" value="GGDEF_dom"/>
</dbReference>
<dbReference type="InterPro" id="IPR029787">
    <property type="entry name" value="Nucleotide_cyclase"/>
</dbReference>
<gene>
    <name evidence="2" type="ORF">EV665_14913</name>
</gene>
<sequence length="313" mass="35239">MKEFLERAARADSLSPQELHVILDALPLALSWASLPDGEIKFVNRAFRTTFGYEEGEHATVDAWIESVYPRKNDRDEARRRWDELWRDPSSGIAEIEPFEIEVLCRDGTVKTIQHRGIVLHELHIGMAVFDDVSDRRAAEKALRRFAFEDPLTGLANRRMLQERWGHLLETSSGKAMTAVLLIDLDGFKAINDTIGHDAGDETLKVVAQRLRDSVRNGDLVCRMGGDEFAVLMPDIGTPETVQRICWRIGAALTLPIKLASQSVTVGASIGASLYPQDSHDLQKLLHRADEALYRRKADRKGGWEWFSNPRAA</sequence>
<dbReference type="InterPro" id="IPR052163">
    <property type="entry name" value="DGC-Regulatory_Protein"/>
</dbReference>
<dbReference type="SUPFAM" id="SSF55785">
    <property type="entry name" value="PYP-like sensor domain (PAS domain)"/>
    <property type="match status" value="1"/>
</dbReference>
<accession>A0A4R2BWG1</accession>
<dbReference type="InterPro" id="IPR035965">
    <property type="entry name" value="PAS-like_dom_sf"/>
</dbReference>
<dbReference type="GO" id="GO:0003824">
    <property type="term" value="F:catalytic activity"/>
    <property type="evidence" value="ECO:0007669"/>
    <property type="project" value="UniProtKB-ARBA"/>
</dbReference>
<comment type="caution">
    <text evidence="2">The sequence shown here is derived from an EMBL/GenBank/DDBJ whole genome shotgun (WGS) entry which is preliminary data.</text>
</comment>
<organism evidence="2 3">
    <name type="scientific">Shinella granuli</name>
    <dbReference type="NCBI Taxonomy" id="323621"/>
    <lineage>
        <taxon>Bacteria</taxon>
        <taxon>Pseudomonadati</taxon>
        <taxon>Pseudomonadota</taxon>
        <taxon>Alphaproteobacteria</taxon>
        <taxon>Hyphomicrobiales</taxon>
        <taxon>Rhizobiaceae</taxon>
        <taxon>Shinella</taxon>
    </lineage>
</organism>
<evidence type="ECO:0000313" key="2">
    <source>
        <dbReference type="EMBL" id="TCN32207.1"/>
    </source>
</evidence>
<dbReference type="EMBL" id="SLVX01000049">
    <property type="protein sequence ID" value="TCN32207.1"/>
    <property type="molecule type" value="Genomic_DNA"/>
</dbReference>
<dbReference type="AlphaFoldDB" id="A0A4R2BWG1"/>
<evidence type="ECO:0000259" key="1">
    <source>
        <dbReference type="PROSITE" id="PS50887"/>
    </source>
</evidence>
<dbReference type="Pfam" id="PF13188">
    <property type="entry name" value="PAS_8"/>
    <property type="match status" value="1"/>
</dbReference>
<dbReference type="InterPro" id="IPR043128">
    <property type="entry name" value="Rev_trsase/Diguanyl_cyclase"/>
</dbReference>
<dbReference type="Gene3D" id="3.30.70.270">
    <property type="match status" value="1"/>
</dbReference>
<proteinExistence type="predicted"/>
<name>A0A4R2BWG1_SHIGR</name>
<dbReference type="PROSITE" id="PS50887">
    <property type="entry name" value="GGDEF"/>
    <property type="match status" value="1"/>
</dbReference>
<dbReference type="Proteomes" id="UP000295351">
    <property type="component" value="Unassembled WGS sequence"/>
</dbReference>
<protein>
    <submittedName>
        <fullName evidence="2">Diguanylate cyclase (GGDEF)-like protein</fullName>
    </submittedName>
</protein>
<dbReference type="Pfam" id="PF00990">
    <property type="entry name" value="GGDEF"/>
    <property type="match status" value="1"/>
</dbReference>
<reference evidence="2 3" key="1">
    <citation type="submission" date="2019-03" db="EMBL/GenBank/DDBJ databases">
        <title>Genomic Encyclopedia of Type Strains, Phase IV (KMG-IV): sequencing the most valuable type-strain genomes for metagenomic binning, comparative biology and taxonomic classification.</title>
        <authorList>
            <person name="Goeker M."/>
        </authorList>
    </citation>
    <scope>NUCLEOTIDE SEQUENCE [LARGE SCALE GENOMIC DNA]</scope>
    <source>
        <strain evidence="2 3">DSM 18401</strain>
    </source>
</reference>
<dbReference type="SMART" id="SM00267">
    <property type="entry name" value="GGDEF"/>
    <property type="match status" value="1"/>
</dbReference>
<dbReference type="CDD" id="cd01949">
    <property type="entry name" value="GGDEF"/>
    <property type="match status" value="1"/>
</dbReference>
<dbReference type="SUPFAM" id="SSF55073">
    <property type="entry name" value="Nucleotide cyclase"/>
    <property type="match status" value="1"/>
</dbReference>
<dbReference type="Gene3D" id="3.30.450.20">
    <property type="entry name" value="PAS domain"/>
    <property type="match status" value="1"/>
</dbReference>
<dbReference type="FunFam" id="3.30.70.270:FF:000001">
    <property type="entry name" value="Diguanylate cyclase domain protein"/>
    <property type="match status" value="1"/>
</dbReference>
<evidence type="ECO:0000313" key="3">
    <source>
        <dbReference type="Proteomes" id="UP000295351"/>
    </source>
</evidence>
<dbReference type="PANTHER" id="PTHR46663">
    <property type="entry name" value="DIGUANYLATE CYCLASE DGCT-RELATED"/>
    <property type="match status" value="1"/>
</dbReference>
<dbReference type="RefSeq" id="WP_133037088.1">
    <property type="nucleotide sequence ID" value="NZ_BAABEI010000001.1"/>
</dbReference>
<dbReference type="PANTHER" id="PTHR46663:SF2">
    <property type="entry name" value="GGDEF DOMAIN-CONTAINING PROTEIN"/>
    <property type="match status" value="1"/>
</dbReference>
<keyword evidence="3" id="KW-1185">Reference proteome</keyword>
<dbReference type="InterPro" id="IPR000014">
    <property type="entry name" value="PAS"/>
</dbReference>
<dbReference type="NCBIfam" id="TIGR00254">
    <property type="entry name" value="GGDEF"/>
    <property type="match status" value="1"/>
</dbReference>
<feature type="domain" description="GGDEF" evidence="1">
    <location>
        <begin position="176"/>
        <end position="309"/>
    </location>
</feature>